<accession>L8X125</accession>
<evidence type="ECO:0000313" key="2">
    <source>
        <dbReference type="Proteomes" id="UP000011668"/>
    </source>
</evidence>
<dbReference type="Proteomes" id="UP000011668">
    <property type="component" value="Unassembled WGS sequence"/>
</dbReference>
<dbReference type="EMBL" id="AFRT01000465">
    <property type="protein sequence ID" value="ELU43930.1"/>
    <property type="molecule type" value="Genomic_DNA"/>
</dbReference>
<reference evidence="1 2" key="1">
    <citation type="journal article" date="2013" name="Nat. Commun.">
        <title>The evolution and pathogenic mechanisms of the rice sheath blight pathogen.</title>
        <authorList>
            <person name="Zheng A."/>
            <person name="Lin R."/>
            <person name="Xu L."/>
            <person name="Qin P."/>
            <person name="Tang C."/>
            <person name="Ai P."/>
            <person name="Zhang D."/>
            <person name="Liu Y."/>
            <person name="Sun Z."/>
            <person name="Feng H."/>
            <person name="Wang Y."/>
            <person name="Chen Y."/>
            <person name="Liang X."/>
            <person name="Fu R."/>
            <person name="Li Q."/>
            <person name="Zhang J."/>
            <person name="Yu X."/>
            <person name="Xie Z."/>
            <person name="Ding L."/>
            <person name="Guan P."/>
            <person name="Tang J."/>
            <person name="Liang Y."/>
            <person name="Wang S."/>
            <person name="Deng Q."/>
            <person name="Li S."/>
            <person name="Zhu J."/>
            <person name="Wang L."/>
            <person name="Liu H."/>
            <person name="Li P."/>
        </authorList>
    </citation>
    <scope>NUCLEOTIDE SEQUENCE [LARGE SCALE GENOMIC DNA]</scope>
    <source>
        <strain evidence="2">AG-1 IA</strain>
    </source>
</reference>
<dbReference type="HOGENOM" id="CLU_3070316_0_0_1"/>
<proteinExistence type="predicted"/>
<comment type="caution">
    <text evidence="1">The sequence shown here is derived from an EMBL/GenBank/DDBJ whole genome shotgun (WGS) entry which is preliminary data.</text>
</comment>
<sequence>MAAAGLYDHSHGASCTRALILSRYLSCMNAQYRLLNTPYFTHFREALLHCFPR</sequence>
<keyword evidence="2" id="KW-1185">Reference proteome</keyword>
<dbReference type="AlphaFoldDB" id="L8X125"/>
<name>L8X125_THACA</name>
<evidence type="ECO:0000313" key="1">
    <source>
        <dbReference type="EMBL" id="ELU43930.1"/>
    </source>
</evidence>
<organism evidence="1 2">
    <name type="scientific">Thanatephorus cucumeris (strain AG1-IA)</name>
    <name type="common">Rice sheath blight fungus</name>
    <name type="synonym">Rhizoctonia solani</name>
    <dbReference type="NCBI Taxonomy" id="983506"/>
    <lineage>
        <taxon>Eukaryota</taxon>
        <taxon>Fungi</taxon>
        <taxon>Dikarya</taxon>
        <taxon>Basidiomycota</taxon>
        <taxon>Agaricomycotina</taxon>
        <taxon>Agaricomycetes</taxon>
        <taxon>Cantharellales</taxon>
        <taxon>Ceratobasidiaceae</taxon>
        <taxon>Rhizoctonia</taxon>
        <taxon>Rhizoctonia solani AG-1</taxon>
    </lineage>
</organism>
<protein>
    <submittedName>
        <fullName evidence="1">Uncharacterized protein</fullName>
    </submittedName>
</protein>
<gene>
    <name evidence="1" type="ORF">AG1IA_02040</name>
</gene>